<dbReference type="PANTHER" id="PTHR12670">
    <property type="entry name" value="CERAMIDASE"/>
    <property type="match status" value="1"/>
</dbReference>
<dbReference type="GO" id="GO:0046512">
    <property type="term" value="P:sphingosine biosynthetic process"/>
    <property type="evidence" value="ECO:0007669"/>
    <property type="project" value="TreeGrafter"/>
</dbReference>
<proteinExistence type="predicted"/>
<dbReference type="InterPro" id="IPR006823">
    <property type="entry name" value="Ceramidase_alk"/>
</dbReference>
<comment type="caution">
    <text evidence="2">The sequence shown here is derived from an EMBL/GenBank/DDBJ whole genome shotgun (WGS) entry which is preliminary data.</text>
</comment>
<dbReference type="AlphaFoldDB" id="A0A699HBM3"/>
<dbReference type="GO" id="GO:0005576">
    <property type="term" value="C:extracellular region"/>
    <property type="evidence" value="ECO:0007669"/>
    <property type="project" value="TreeGrafter"/>
</dbReference>
<dbReference type="GO" id="GO:0016020">
    <property type="term" value="C:membrane"/>
    <property type="evidence" value="ECO:0007669"/>
    <property type="project" value="GOC"/>
</dbReference>
<sequence>MFLEKVYPIGASNVGDPAAVGASNRYLGTRFPMDVVEYQMPLLREIEIRLKKKYDKLADAFIDSDLGDGTVVNASPCAEVVARSATWLGRVLSCVCAQSIEDNSRPSFDLIPAQTNTRHFQSVFKYLLVDVALVPEKLKRIPLQVRELKRLYPPDHILGFAFAAGTTDRPGAFDFTQRDDQLVGGLLKKPDEKQIKGQDPKPILIDSGEMHEPYDWATELITKE</sequence>
<dbReference type="InterPro" id="IPR031329">
    <property type="entry name" value="NEUT/ALK_ceramidase_N"/>
</dbReference>
<dbReference type="EMBL" id="BKCJ010142692">
    <property type="protein sequence ID" value="GEX97297.1"/>
    <property type="molecule type" value="Genomic_DNA"/>
</dbReference>
<dbReference type="GO" id="GO:0042759">
    <property type="term" value="P:long-chain fatty acid biosynthetic process"/>
    <property type="evidence" value="ECO:0007669"/>
    <property type="project" value="TreeGrafter"/>
</dbReference>
<dbReference type="GO" id="GO:0017040">
    <property type="term" value="F:N-acylsphingosine amidohydrolase activity"/>
    <property type="evidence" value="ECO:0007669"/>
    <property type="project" value="InterPro"/>
</dbReference>
<gene>
    <name evidence="2" type="ORF">Tci_369272</name>
</gene>
<accession>A0A699HBM3</accession>
<dbReference type="PANTHER" id="PTHR12670:SF17">
    <property type="entry name" value="NEUTRAL CERAMIDASE 2"/>
    <property type="match status" value="1"/>
</dbReference>
<reference evidence="2" key="1">
    <citation type="journal article" date="2019" name="Sci. Rep.">
        <title>Draft genome of Tanacetum cinerariifolium, the natural source of mosquito coil.</title>
        <authorList>
            <person name="Yamashiro T."/>
            <person name="Shiraishi A."/>
            <person name="Satake H."/>
            <person name="Nakayama K."/>
        </authorList>
    </citation>
    <scope>NUCLEOTIDE SEQUENCE</scope>
</reference>
<name>A0A699HBM3_TANCI</name>
<evidence type="ECO:0000259" key="1">
    <source>
        <dbReference type="Pfam" id="PF04734"/>
    </source>
</evidence>
<feature type="domain" description="Neutral/alkaline non-lysosomal ceramidase N-terminal" evidence="1">
    <location>
        <begin position="151"/>
        <end position="220"/>
    </location>
</feature>
<protein>
    <submittedName>
        <fullName evidence="2">Neutral ceramidase 2-like</fullName>
    </submittedName>
</protein>
<organism evidence="2">
    <name type="scientific">Tanacetum cinerariifolium</name>
    <name type="common">Dalmatian daisy</name>
    <name type="synonym">Chrysanthemum cinerariifolium</name>
    <dbReference type="NCBI Taxonomy" id="118510"/>
    <lineage>
        <taxon>Eukaryota</taxon>
        <taxon>Viridiplantae</taxon>
        <taxon>Streptophyta</taxon>
        <taxon>Embryophyta</taxon>
        <taxon>Tracheophyta</taxon>
        <taxon>Spermatophyta</taxon>
        <taxon>Magnoliopsida</taxon>
        <taxon>eudicotyledons</taxon>
        <taxon>Gunneridae</taxon>
        <taxon>Pentapetalae</taxon>
        <taxon>asterids</taxon>
        <taxon>campanulids</taxon>
        <taxon>Asterales</taxon>
        <taxon>Asteraceae</taxon>
        <taxon>Asteroideae</taxon>
        <taxon>Anthemideae</taxon>
        <taxon>Anthemidinae</taxon>
        <taxon>Tanacetum</taxon>
    </lineage>
</organism>
<dbReference type="GO" id="GO:0046514">
    <property type="term" value="P:ceramide catabolic process"/>
    <property type="evidence" value="ECO:0007669"/>
    <property type="project" value="InterPro"/>
</dbReference>
<dbReference type="Pfam" id="PF04734">
    <property type="entry name" value="Ceramidase_alk"/>
    <property type="match status" value="1"/>
</dbReference>
<evidence type="ECO:0000313" key="2">
    <source>
        <dbReference type="EMBL" id="GEX97297.1"/>
    </source>
</evidence>